<feature type="compositionally biased region" description="Basic residues" evidence="4">
    <location>
        <begin position="1266"/>
        <end position="1276"/>
    </location>
</feature>
<feature type="region of interest" description="Disordered" evidence="4">
    <location>
        <begin position="471"/>
        <end position="568"/>
    </location>
</feature>
<feature type="region of interest" description="Disordered" evidence="4">
    <location>
        <begin position="964"/>
        <end position="1003"/>
    </location>
</feature>
<feature type="region of interest" description="Disordered" evidence="4">
    <location>
        <begin position="142"/>
        <end position="182"/>
    </location>
</feature>
<keyword evidence="3" id="KW-0326">Glycosidase</keyword>
<evidence type="ECO:0000256" key="4">
    <source>
        <dbReference type="SAM" id="MobiDB-lite"/>
    </source>
</evidence>
<protein>
    <submittedName>
        <fullName evidence="7">Beta-Fructufuranosidase</fullName>
    </submittedName>
</protein>
<dbReference type="SUPFAM" id="SSF75005">
    <property type="entry name" value="Arabinanase/levansucrase/invertase"/>
    <property type="match status" value="2"/>
</dbReference>
<feature type="region of interest" description="Disordered" evidence="4">
    <location>
        <begin position="1235"/>
        <end position="1292"/>
    </location>
</feature>
<feature type="domain" description="Glycosyl hydrolase family 32 C-terminal" evidence="6">
    <location>
        <begin position="1409"/>
        <end position="1437"/>
    </location>
</feature>
<name>A0A9W6F3K7_9CHLO</name>
<proteinExistence type="inferred from homology"/>
<evidence type="ECO:0000256" key="1">
    <source>
        <dbReference type="ARBA" id="ARBA00009902"/>
    </source>
</evidence>
<dbReference type="GO" id="GO:0005975">
    <property type="term" value="P:carbohydrate metabolic process"/>
    <property type="evidence" value="ECO:0007669"/>
    <property type="project" value="InterPro"/>
</dbReference>
<feature type="domain" description="Glycosyl hydrolase family 32 N-terminal" evidence="5">
    <location>
        <begin position="1036"/>
        <end position="1123"/>
    </location>
</feature>
<keyword evidence="2" id="KW-0378">Hydrolase</keyword>
<feature type="compositionally biased region" description="Pro residues" evidence="4">
    <location>
        <begin position="145"/>
        <end position="158"/>
    </location>
</feature>
<feature type="compositionally biased region" description="Low complexity" evidence="4">
    <location>
        <begin position="964"/>
        <end position="974"/>
    </location>
</feature>
<dbReference type="InterPro" id="IPR023296">
    <property type="entry name" value="Glyco_hydro_beta-prop_sf"/>
</dbReference>
<feature type="compositionally biased region" description="Acidic residues" evidence="4">
    <location>
        <begin position="1326"/>
        <end position="1335"/>
    </location>
</feature>
<dbReference type="Proteomes" id="UP001165080">
    <property type="component" value="Unassembled WGS sequence"/>
</dbReference>
<feature type="compositionally biased region" description="Gly residues" evidence="4">
    <location>
        <begin position="555"/>
        <end position="564"/>
    </location>
</feature>
<reference evidence="7 8" key="1">
    <citation type="journal article" date="2023" name="Commun. Biol.">
        <title>Reorganization of the ancestral sex-determining regions during the evolution of trioecy in Pleodorina starrii.</title>
        <authorList>
            <person name="Takahashi K."/>
            <person name="Suzuki S."/>
            <person name="Kawai-Toyooka H."/>
            <person name="Yamamoto K."/>
            <person name="Hamaji T."/>
            <person name="Ootsuki R."/>
            <person name="Yamaguchi H."/>
            <person name="Kawachi M."/>
            <person name="Higashiyama T."/>
            <person name="Nozaki H."/>
        </authorList>
    </citation>
    <scope>NUCLEOTIDE SEQUENCE [LARGE SCALE GENOMIC DNA]</scope>
    <source>
        <strain evidence="7 8">NIES-4479</strain>
    </source>
</reference>
<feature type="compositionally biased region" description="Pro residues" evidence="4">
    <location>
        <begin position="778"/>
        <end position="809"/>
    </location>
</feature>
<evidence type="ECO:0000313" key="7">
    <source>
        <dbReference type="EMBL" id="GLC54959.1"/>
    </source>
</evidence>
<dbReference type="SMART" id="SM00640">
    <property type="entry name" value="Glyco_32"/>
    <property type="match status" value="1"/>
</dbReference>
<dbReference type="CDD" id="cd08996">
    <property type="entry name" value="GH32_FFase"/>
    <property type="match status" value="1"/>
</dbReference>
<feature type="compositionally biased region" description="Low complexity" evidence="4">
    <location>
        <begin position="521"/>
        <end position="538"/>
    </location>
</feature>
<dbReference type="Gene3D" id="2.115.10.20">
    <property type="entry name" value="Glycosyl hydrolase domain, family 43"/>
    <property type="match status" value="2"/>
</dbReference>
<dbReference type="Gene3D" id="2.60.120.560">
    <property type="entry name" value="Exo-inulinase, domain 1"/>
    <property type="match status" value="1"/>
</dbReference>
<feature type="compositionally biased region" description="Basic and acidic residues" evidence="4">
    <location>
        <begin position="1277"/>
        <end position="1292"/>
    </location>
</feature>
<dbReference type="SUPFAM" id="SSF49899">
    <property type="entry name" value="Concanavalin A-like lectins/glucanases"/>
    <property type="match status" value="1"/>
</dbReference>
<evidence type="ECO:0000256" key="3">
    <source>
        <dbReference type="ARBA" id="ARBA00023295"/>
    </source>
</evidence>
<accession>A0A9W6F3K7</accession>
<feature type="region of interest" description="Disordered" evidence="4">
    <location>
        <begin position="698"/>
        <end position="717"/>
    </location>
</feature>
<comment type="caution">
    <text evidence="7">The sequence shown here is derived from an EMBL/GenBank/DDBJ whole genome shotgun (WGS) entry which is preliminary data.</text>
</comment>
<dbReference type="InterPro" id="IPR013148">
    <property type="entry name" value="Glyco_hydro_32_N"/>
</dbReference>
<dbReference type="InterPro" id="IPR013320">
    <property type="entry name" value="ConA-like_dom_sf"/>
</dbReference>
<feature type="region of interest" description="Disordered" evidence="4">
    <location>
        <begin position="1"/>
        <end position="93"/>
    </location>
</feature>
<gene>
    <name evidence="7" type="primary">PLEST006823</name>
    <name evidence="7" type="ORF">PLESTB_000925000</name>
</gene>
<dbReference type="EMBL" id="BRXU01000011">
    <property type="protein sequence ID" value="GLC54959.1"/>
    <property type="molecule type" value="Genomic_DNA"/>
</dbReference>
<dbReference type="InterPro" id="IPR001362">
    <property type="entry name" value="Glyco_hydro_32"/>
</dbReference>
<sequence length="1503" mass="155278">MTPSAVATAAAPPSASASACSSPSSSSSPLSSPPSAPSPRSAFSFPEDDRQQCQAEKQTAVEPHARCPFGSAGRRGGFDGAAEDGACQGGDGGRWLHAGDDQLGAREWAAAAAAAAATAERPALKSPQSPPGWLVWAPEAQQPPAATPAPEAPAPPPATAAAEPADLPLYPPGRHTAASSACPSDATSRAACLPTVGGASPSGLPVGSASSAWSSASASHDRDQDSLKPLFHVMPVSGWGSDPNGPIFYKGRYHLFYQAVAGTCQWHWGVGWEHVVSTDLAHWERLPPAIFPTPGGPDADGCFSGSIAVDPHSGVPVCFYTGARLRTNADVPLPHPPPSHDMGLPHFESQCCAVCDPDDELLAKWRKVPMPLMELPHTGQLEAWRDPWFVEQGDGRGKEWTMLIGSGLKGQGGTVLVYRTQDLTRGWRFISDMCSWPDTRMGVVWECPFLVQLQPLPLCAHVLPTTDLAADPAAAPQPPPPLAAAAAAADPAAAAPPAAPEASTTLEALPGKAAAGGGEAESGAGSDAASGSSSGQESTTDVLYSGSRSSRSSSSGGGGGGADGYGTAELGNKDDSLVCVDGVPFEGADGRQKQQLAAAVAAAPSWASSLAPPLPEQSAALPPTDAVTAAAAAAKPPDSQTDSVAKLVDELMVAVVSEQGHRGDNGVAGGTEDDAFTSVGPAAAASILPGADVIDVSVTAAAPPPPPPPADVLGSQGPAGAVTTITVRHAASVLVASVLDGTDGGSAAAAAAADGGGRAMDSTAAATDAVAPPRVARQPPPPSPTPPSPTPPPLTPVPSQLPSPSPPRPDAAAAVTGVRRRRPSLVSSALTASATVPADAAGDRAVLQDLHSMVKQVMEAHQARARAEADAAAVKADRGGGGATAAAATRDSDGGGCKLRYCPGVMGHSAVPEPNTEIEQLPVPVTMRYHKAQPLLPPPPPPTESAMAAPTSIDSVLKDAATDASDGTGVAAGAASGGGGGGGGGGAGHMPRHADVDSTSGHAYASRVPPRRRWLFGNAPDGCHISGDLVGTRPIFWMGEYDSRAAKYDIANAIGAAPLDIGNCLYAPACFQDLQGRHILWGYMKELRRVPPAPALCDKYSYAGCVSLPRALYIRGDKLFQLPLPELTALRSDVAVHVSQVALTHGSPWRLSGVRGLHLDVELAVSPGTAQRTVVLFHSWRPHGRGAAALVYDWTSRRLYVVFEAMHPRRQALWRGCGPLRQPQKPLQVNKAPRIAPMQVPPPHDPGSQLQQQQQPQRHLPAANRMHGHSPSRSHRHADEGQPHAQEEDGRADGGFATAADAMTHGSAHAMTHGSIDPATPPYPLSDEELDEGGIEEPQPHQHHRHHQQQQQQQGHGQQGQQGQEQASERRQAESPPPPRTTRFQRGLEDWLWMRRGQAGGELDLPPGSPLRLRLFLDASCLEVFTGSGQVLTTRVYRGHPPLHPHPHPHAAAATAVDSGGPDPGIEILAVGGSCSLDDLHAYEVHSAWVREGDAPLDGFVRK</sequence>
<dbReference type="Pfam" id="PF00251">
    <property type="entry name" value="Glyco_hydro_32N"/>
    <property type="match status" value="2"/>
</dbReference>
<feature type="compositionally biased region" description="Low complexity" evidence="4">
    <location>
        <begin position="1349"/>
        <end position="1366"/>
    </location>
</feature>
<feature type="region of interest" description="Disordered" evidence="4">
    <location>
        <begin position="758"/>
        <end position="834"/>
    </location>
</feature>
<feature type="domain" description="Glycosyl hydrolase family 32 N-terminal" evidence="5">
    <location>
        <begin position="232"/>
        <end position="455"/>
    </location>
</feature>
<feature type="compositionally biased region" description="Low complexity" evidence="4">
    <location>
        <begin position="824"/>
        <end position="834"/>
    </location>
</feature>
<keyword evidence="8" id="KW-1185">Reference proteome</keyword>
<evidence type="ECO:0000259" key="6">
    <source>
        <dbReference type="Pfam" id="PF08244"/>
    </source>
</evidence>
<feature type="compositionally biased region" description="Gly residues" evidence="4">
    <location>
        <begin position="975"/>
        <end position="988"/>
    </location>
</feature>
<dbReference type="Pfam" id="PF08244">
    <property type="entry name" value="Glyco_hydro_32C"/>
    <property type="match status" value="1"/>
</dbReference>
<feature type="compositionally biased region" description="Low complexity" evidence="4">
    <location>
        <begin position="545"/>
        <end position="554"/>
    </location>
</feature>
<feature type="region of interest" description="Disordered" evidence="4">
    <location>
        <begin position="1306"/>
        <end position="1385"/>
    </location>
</feature>
<dbReference type="OrthoDB" id="202537at2759"/>
<evidence type="ECO:0000259" key="5">
    <source>
        <dbReference type="Pfam" id="PF00251"/>
    </source>
</evidence>
<organism evidence="7 8">
    <name type="scientific">Pleodorina starrii</name>
    <dbReference type="NCBI Taxonomy" id="330485"/>
    <lineage>
        <taxon>Eukaryota</taxon>
        <taxon>Viridiplantae</taxon>
        <taxon>Chlorophyta</taxon>
        <taxon>core chlorophytes</taxon>
        <taxon>Chlorophyceae</taxon>
        <taxon>CS clade</taxon>
        <taxon>Chlamydomonadales</taxon>
        <taxon>Volvocaceae</taxon>
        <taxon>Pleodorina</taxon>
    </lineage>
</organism>
<feature type="compositionally biased region" description="Low complexity" evidence="4">
    <location>
        <begin position="1"/>
        <end position="30"/>
    </location>
</feature>
<dbReference type="GO" id="GO:0004553">
    <property type="term" value="F:hydrolase activity, hydrolyzing O-glycosyl compounds"/>
    <property type="evidence" value="ECO:0007669"/>
    <property type="project" value="InterPro"/>
</dbReference>
<evidence type="ECO:0000256" key="2">
    <source>
        <dbReference type="ARBA" id="ARBA00022801"/>
    </source>
</evidence>
<dbReference type="PANTHER" id="PTHR31953">
    <property type="entry name" value="BETA-FRUCTOFURANOSIDASE, INSOLUBLE ISOENZYME CWINV1-RELATED"/>
    <property type="match status" value="1"/>
</dbReference>
<dbReference type="InterPro" id="IPR013189">
    <property type="entry name" value="Glyco_hydro_32_C"/>
</dbReference>
<feature type="compositionally biased region" description="Low complexity" evidence="4">
    <location>
        <begin position="483"/>
        <end position="502"/>
    </location>
</feature>
<dbReference type="InterPro" id="IPR050551">
    <property type="entry name" value="Fructan_Metab_Enzymes"/>
</dbReference>
<comment type="similarity">
    <text evidence="1">Belongs to the glycosyl hydrolase 32 family.</text>
</comment>
<evidence type="ECO:0000313" key="8">
    <source>
        <dbReference type="Proteomes" id="UP001165080"/>
    </source>
</evidence>